<dbReference type="AlphaFoldDB" id="A4U010"/>
<organism evidence="2">
    <name type="scientific">Magnetospirillum gryphiswaldense</name>
    <dbReference type="NCBI Taxonomy" id="55518"/>
    <lineage>
        <taxon>Bacteria</taxon>
        <taxon>Pseudomonadati</taxon>
        <taxon>Pseudomonadota</taxon>
        <taxon>Alphaproteobacteria</taxon>
        <taxon>Rhodospirillales</taxon>
        <taxon>Rhodospirillaceae</taxon>
        <taxon>Magnetospirillum</taxon>
    </lineage>
</organism>
<gene>
    <name evidence="2" type="ORF">MGR_2162</name>
</gene>
<dbReference type="RefSeq" id="WP_106002422.1">
    <property type="nucleotide sequence ID" value="NZ_CP027527.1"/>
</dbReference>
<name>A4U010_9PROT</name>
<proteinExistence type="predicted"/>
<dbReference type="EMBL" id="CU459003">
    <property type="protein sequence ID" value="CAM76217.1"/>
    <property type="molecule type" value="Genomic_DNA"/>
</dbReference>
<protein>
    <recommendedName>
        <fullName evidence="3">Flagellar protein FlgN</fullName>
    </recommendedName>
</protein>
<feature type="region of interest" description="Disordered" evidence="1">
    <location>
        <begin position="122"/>
        <end position="145"/>
    </location>
</feature>
<evidence type="ECO:0000313" key="2">
    <source>
        <dbReference type="EMBL" id="CAM76217.1"/>
    </source>
</evidence>
<sequence length="145" mass="16101">MTETVLNIDDIVWACTNLCELLEFENEALMRHDSRTVRELTDNKTALARIYENAIAPLADDPHLAETLEPEQKEELTALGLRLKALVEENALRLRAEIDATQMLMDAMVNAVKANTTNSVHYGPAGQYGNQGTGEQNSLAFNQTL</sequence>
<evidence type="ECO:0008006" key="3">
    <source>
        <dbReference type="Google" id="ProtNLM"/>
    </source>
</evidence>
<feature type="compositionally biased region" description="Polar residues" evidence="1">
    <location>
        <begin position="128"/>
        <end position="145"/>
    </location>
</feature>
<accession>A4U010</accession>
<reference evidence="2" key="1">
    <citation type="journal article" date="2007" name="J. Bacteriol.">
        <title>Comparative genome analysis of four magnetotactic bacteria reveals a complex set of group-specific genes implicated in magnetosome biomineralization and function.</title>
        <authorList>
            <person name="Richter M."/>
            <person name="Kube M."/>
            <person name="Bazylinski D.A."/>
            <person name="Lombardot T."/>
            <person name="Gloeckner F.O."/>
            <person name="Reinhardt R."/>
            <person name="Schueler D."/>
        </authorList>
    </citation>
    <scope>NUCLEOTIDE SEQUENCE</scope>
    <source>
        <strain evidence="2">MSR-1</strain>
    </source>
</reference>
<evidence type="ECO:0000256" key="1">
    <source>
        <dbReference type="SAM" id="MobiDB-lite"/>
    </source>
</evidence>